<evidence type="ECO:0000313" key="3">
    <source>
        <dbReference type="Proteomes" id="UP001281003"/>
    </source>
</evidence>
<feature type="chain" id="PRO_5042280523" evidence="1">
    <location>
        <begin position="22"/>
        <end position="218"/>
    </location>
</feature>
<evidence type="ECO:0000256" key="1">
    <source>
        <dbReference type="SAM" id="SignalP"/>
    </source>
</evidence>
<dbReference type="EMBL" id="JAUTDP010000008">
    <property type="protein sequence ID" value="KAK3396808.1"/>
    <property type="molecule type" value="Genomic_DNA"/>
</dbReference>
<dbReference type="AlphaFoldDB" id="A0AAE0PBG9"/>
<sequence>MQGITMKLILLLTFLIGLATAGETINLDDRAVKLPRKQTYRPGAISVHPASRPADAPAEYITSTDKTTLVRPAVGLEKLPKQYVDDGLSKRRESFQAVKRLRQRQSAADFFECYNSSPPPTPSDCQTLVTQVSSSNQDLIVTANSCLSFTYRSCQAFFCSLCTTISTSTDFIGNQLDTLEALCVENGQVGTIVGGEGGEGWDVGFLRVGGGLPGYDVC</sequence>
<organism evidence="2 3">
    <name type="scientific">Sordaria brevicollis</name>
    <dbReference type="NCBI Taxonomy" id="83679"/>
    <lineage>
        <taxon>Eukaryota</taxon>
        <taxon>Fungi</taxon>
        <taxon>Dikarya</taxon>
        <taxon>Ascomycota</taxon>
        <taxon>Pezizomycotina</taxon>
        <taxon>Sordariomycetes</taxon>
        <taxon>Sordariomycetidae</taxon>
        <taxon>Sordariales</taxon>
        <taxon>Sordariaceae</taxon>
        <taxon>Sordaria</taxon>
    </lineage>
</organism>
<proteinExistence type="predicted"/>
<protein>
    <submittedName>
        <fullName evidence="2">Uncharacterized protein</fullName>
    </submittedName>
</protein>
<keyword evidence="3" id="KW-1185">Reference proteome</keyword>
<keyword evidence="1" id="KW-0732">Signal</keyword>
<comment type="caution">
    <text evidence="2">The sequence shown here is derived from an EMBL/GenBank/DDBJ whole genome shotgun (WGS) entry which is preliminary data.</text>
</comment>
<evidence type="ECO:0000313" key="2">
    <source>
        <dbReference type="EMBL" id="KAK3396808.1"/>
    </source>
</evidence>
<gene>
    <name evidence="2" type="ORF">B0T20DRAFT_500225</name>
</gene>
<accession>A0AAE0PBG9</accession>
<feature type="signal peptide" evidence="1">
    <location>
        <begin position="1"/>
        <end position="21"/>
    </location>
</feature>
<reference evidence="2" key="2">
    <citation type="submission" date="2023-07" db="EMBL/GenBank/DDBJ databases">
        <authorList>
            <consortium name="Lawrence Berkeley National Laboratory"/>
            <person name="Haridas S."/>
            <person name="Hensen N."/>
            <person name="Bonometti L."/>
            <person name="Westerberg I."/>
            <person name="Brannstrom I.O."/>
            <person name="Guillou S."/>
            <person name="Cros-Aarteil S."/>
            <person name="Calhoun S."/>
            <person name="Kuo A."/>
            <person name="Mondo S."/>
            <person name="Pangilinan J."/>
            <person name="Riley R."/>
            <person name="LaButti K."/>
            <person name="Andreopoulos B."/>
            <person name="Lipzen A."/>
            <person name="Chen C."/>
            <person name="Yanf M."/>
            <person name="Daum C."/>
            <person name="Ng V."/>
            <person name="Clum A."/>
            <person name="Steindorff A."/>
            <person name="Ohm R."/>
            <person name="Martin F."/>
            <person name="Silar P."/>
            <person name="Natvig D."/>
            <person name="Lalanne C."/>
            <person name="Gautier V."/>
            <person name="Ament-velasquez S.L."/>
            <person name="Kruys A."/>
            <person name="Hutchinson M.I."/>
            <person name="Powell A.J."/>
            <person name="Barry K."/>
            <person name="Miller A.N."/>
            <person name="Grigoriev I.V."/>
            <person name="Debuchy R."/>
            <person name="Gladieux P."/>
            <person name="Thoren M.H."/>
            <person name="Johannesson H."/>
        </authorList>
    </citation>
    <scope>NUCLEOTIDE SEQUENCE</scope>
    <source>
        <strain evidence="2">FGSC 1904</strain>
    </source>
</reference>
<name>A0AAE0PBG9_SORBR</name>
<dbReference type="Proteomes" id="UP001281003">
    <property type="component" value="Unassembled WGS sequence"/>
</dbReference>
<reference evidence="2" key="1">
    <citation type="journal article" date="2023" name="Mol. Phylogenet. Evol.">
        <title>Genome-scale phylogeny and comparative genomics of the fungal order Sordariales.</title>
        <authorList>
            <person name="Hensen N."/>
            <person name="Bonometti L."/>
            <person name="Westerberg I."/>
            <person name="Brannstrom I.O."/>
            <person name="Guillou S."/>
            <person name="Cros-Aarteil S."/>
            <person name="Calhoun S."/>
            <person name="Haridas S."/>
            <person name="Kuo A."/>
            <person name="Mondo S."/>
            <person name="Pangilinan J."/>
            <person name="Riley R."/>
            <person name="LaButti K."/>
            <person name="Andreopoulos B."/>
            <person name="Lipzen A."/>
            <person name="Chen C."/>
            <person name="Yan M."/>
            <person name="Daum C."/>
            <person name="Ng V."/>
            <person name="Clum A."/>
            <person name="Steindorff A."/>
            <person name="Ohm R.A."/>
            <person name="Martin F."/>
            <person name="Silar P."/>
            <person name="Natvig D.O."/>
            <person name="Lalanne C."/>
            <person name="Gautier V."/>
            <person name="Ament-Velasquez S.L."/>
            <person name="Kruys A."/>
            <person name="Hutchinson M.I."/>
            <person name="Powell A.J."/>
            <person name="Barry K."/>
            <person name="Miller A.N."/>
            <person name="Grigoriev I.V."/>
            <person name="Debuchy R."/>
            <person name="Gladieux P."/>
            <person name="Hiltunen Thoren M."/>
            <person name="Johannesson H."/>
        </authorList>
    </citation>
    <scope>NUCLEOTIDE SEQUENCE</scope>
    <source>
        <strain evidence="2">FGSC 1904</strain>
    </source>
</reference>